<reference evidence="1" key="3">
    <citation type="submission" date="2021-06" db="EMBL/GenBank/DDBJ databases">
        <title>Collection of gut derived symbiotic bacterial strains cultured from healthy donors.</title>
        <authorList>
            <person name="Lin H."/>
            <person name="Littmann E."/>
            <person name="Pamer E.G."/>
        </authorList>
    </citation>
    <scope>NUCLEOTIDE SEQUENCE</scope>
    <source>
        <strain evidence="1">MSK.21.60</strain>
    </source>
</reference>
<dbReference type="EMBL" id="VZAP01000040">
    <property type="protein sequence ID" value="MQO91683.1"/>
    <property type="molecule type" value="Genomic_DNA"/>
</dbReference>
<protein>
    <submittedName>
        <fullName evidence="2">Uncharacterized protein</fullName>
    </submittedName>
</protein>
<dbReference type="RefSeq" id="WP_118191161.1">
    <property type="nucleotide sequence ID" value="NZ_CATKVS010000007.1"/>
</dbReference>
<dbReference type="Proteomes" id="UP001196316">
    <property type="component" value="Unassembled WGS sequence"/>
</dbReference>
<accession>A0AA90VLR9</accession>
<organism evidence="2 5">
    <name type="scientific">Segatella copri</name>
    <dbReference type="NCBI Taxonomy" id="165179"/>
    <lineage>
        <taxon>Bacteria</taxon>
        <taxon>Pseudomonadati</taxon>
        <taxon>Bacteroidota</taxon>
        <taxon>Bacteroidia</taxon>
        <taxon>Bacteroidales</taxon>
        <taxon>Prevotellaceae</taxon>
        <taxon>Segatella</taxon>
    </lineage>
</organism>
<evidence type="ECO:0000313" key="3">
    <source>
        <dbReference type="EMBL" id="RHA84574.1"/>
    </source>
</evidence>
<reference evidence="2" key="4">
    <citation type="submission" date="2022-12" db="EMBL/GenBank/DDBJ databases">
        <title>Distinct polysaccharide growth profiles of human intestinal Prevotella copri isolates.</title>
        <authorList>
            <person name="Fehlner-Peach H."/>
            <person name="Magnabosco C."/>
            <person name="Raghavan V."/>
            <person name="Scher J.U."/>
            <person name="Tett A."/>
            <person name="Cox L.M."/>
            <person name="Gottsegen C."/>
            <person name="Watters A."/>
            <person name="Wiltshire- Gordon J.D."/>
            <person name="Segata N."/>
            <person name="Bonneau R."/>
            <person name="Littman D.R."/>
        </authorList>
    </citation>
    <scope>NUCLEOTIDE SEQUENCE</scope>
    <source>
        <strain evidence="2">IAU3127</strain>
    </source>
</reference>
<dbReference type="Proteomes" id="UP000284990">
    <property type="component" value="Unassembled WGS sequence"/>
</dbReference>
<dbReference type="EMBL" id="JAHOEP010000052">
    <property type="protein sequence ID" value="MBV3409419.1"/>
    <property type="molecule type" value="Genomic_DNA"/>
</dbReference>
<name>A0AA90VLR9_9BACT</name>
<dbReference type="Proteomes" id="UP000421283">
    <property type="component" value="Unassembled WGS sequence"/>
</dbReference>
<comment type="caution">
    <text evidence="2">The sequence shown here is derived from an EMBL/GenBank/DDBJ whole genome shotgun (WGS) entry which is preliminary data.</text>
</comment>
<dbReference type="EMBL" id="QSFW01000024">
    <property type="protein sequence ID" value="RHA84574.1"/>
    <property type="molecule type" value="Genomic_DNA"/>
</dbReference>
<evidence type="ECO:0000313" key="1">
    <source>
        <dbReference type="EMBL" id="MBV3409419.1"/>
    </source>
</evidence>
<sequence length="169" mass="19531">MDAFEYRFTSKTGDIYIVRILNDGARFLSSEINSALEKSDVEVWGIYLNRIGSYKHVTGIRDLSLISNQIYSFFRSHDNAILYYVCDDIADVPMNARKKAEGFSVQYYRNRLFTSLFQKLQGLLDMNVVDLPICIDACGNDMYIHIMVREEQLDVAKRIKQDVLDGFSK</sequence>
<evidence type="ECO:0000313" key="2">
    <source>
        <dbReference type="EMBL" id="MQO91683.1"/>
    </source>
</evidence>
<evidence type="ECO:0000313" key="5">
    <source>
        <dbReference type="Proteomes" id="UP000421283"/>
    </source>
</evidence>
<dbReference type="AlphaFoldDB" id="A0AA90VLR9"/>
<reference evidence="5" key="2">
    <citation type="submission" date="2019-09" db="EMBL/GenBank/DDBJ databases">
        <title>Distinct polysaccharide growth profiles of human intestinal Prevotella copri isolates.</title>
        <authorList>
            <person name="Fehlner-Peach H."/>
            <person name="Magnabosco C."/>
            <person name="Raghavan V."/>
            <person name="Scher J.U."/>
            <person name="Tett A."/>
            <person name="Cox L.M."/>
            <person name="Gottsegen C."/>
            <person name="Watters A."/>
            <person name="Wiltshire- Gordon J.D."/>
            <person name="Segata N."/>
            <person name="Bonneau R."/>
            <person name="Littman D.R."/>
        </authorList>
    </citation>
    <scope>NUCLEOTIDE SEQUENCE [LARGE SCALE GENOMIC DNA]</scope>
    <source>
        <strain evidence="5">iAU3127</strain>
    </source>
</reference>
<gene>
    <name evidence="3" type="ORF">DW916_11255</name>
    <name evidence="2" type="ORF">F7D31_03185</name>
    <name evidence="1" type="ORF">KSW80_13615</name>
</gene>
<evidence type="ECO:0000313" key="4">
    <source>
        <dbReference type="Proteomes" id="UP000284990"/>
    </source>
</evidence>
<proteinExistence type="predicted"/>
<reference evidence="3 4" key="1">
    <citation type="submission" date="2018-08" db="EMBL/GenBank/DDBJ databases">
        <title>A genome reference for cultivated species of the human gut microbiota.</title>
        <authorList>
            <person name="Zou Y."/>
            <person name="Xue W."/>
            <person name="Luo G."/>
        </authorList>
    </citation>
    <scope>NUCLEOTIDE SEQUENCE [LARGE SCALE GENOMIC DNA]</scope>
    <source>
        <strain evidence="3 4">AM42-23AC</strain>
    </source>
</reference>